<dbReference type="eggNOG" id="COG0438">
    <property type="taxonomic scope" value="Bacteria"/>
</dbReference>
<dbReference type="SUPFAM" id="SSF53448">
    <property type="entry name" value="Nucleotide-diphospho-sugar transferases"/>
    <property type="match status" value="1"/>
</dbReference>
<keyword evidence="7" id="KW-1185">Reference proteome</keyword>
<protein>
    <submittedName>
        <fullName evidence="6">Glycosyl transferase family 2</fullName>
    </submittedName>
</protein>
<dbReference type="STRING" id="446466.Cfla_2365"/>
<dbReference type="OrthoDB" id="9771846at2"/>
<evidence type="ECO:0000256" key="2">
    <source>
        <dbReference type="ARBA" id="ARBA00006739"/>
    </source>
</evidence>
<evidence type="ECO:0000256" key="3">
    <source>
        <dbReference type="ARBA" id="ARBA00022676"/>
    </source>
</evidence>
<comment type="pathway">
    <text evidence="1">Cell wall biogenesis; cell wall polysaccharide biosynthesis.</text>
</comment>
<dbReference type="PANTHER" id="PTHR43179:SF12">
    <property type="entry name" value="GALACTOFURANOSYLTRANSFERASE GLFT2"/>
    <property type="match status" value="1"/>
</dbReference>
<dbReference type="eggNOG" id="COG1216">
    <property type="taxonomic scope" value="Bacteria"/>
</dbReference>
<dbReference type="CDD" id="cd04186">
    <property type="entry name" value="GT_2_like_c"/>
    <property type="match status" value="1"/>
</dbReference>
<evidence type="ECO:0000313" key="6">
    <source>
        <dbReference type="EMBL" id="ADG75255.1"/>
    </source>
</evidence>
<dbReference type="HOGENOM" id="CLU_010884_0_0_11"/>
<dbReference type="CAZy" id="GT4">
    <property type="family name" value="Glycosyltransferase Family 4"/>
</dbReference>
<comment type="similarity">
    <text evidence="2">Belongs to the glycosyltransferase 2 family.</text>
</comment>
<dbReference type="RefSeq" id="WP_013117589.1">
    <property type="nucleotide sequence ID" value="NC_014151.1"/>
</dbReference>
<dbReference type="AlphaFoldDB" id="D5UHD4"/>
<dbReference type="Pfam" id="PF00535">
    <property type="entry name" value="Glycos_transf_2"/>
    <property type="match status" value="1"/>
</dbReference>
<dbReference type="Gene3D" id="3.90.550.10">
    <property type="entry name" value="Spore Coat Polysaccharide Biosynthesis Protein SpsA, Chain A"/>
    <property type="match status" value="1"/>
</dbReference>
<evidence type="ECO:0000259" key="5">
    <source>
        <dbReference type="Pfam" id="PF00535"/>
    </source>
</evidence>
<dbReference type="InterPro" id="IPR029044">
    <property type="entry name" value="Nucleotide-diphossugar_trans"/>
</dbReference>
<organism evidence="6 7">
    <name type="scientific">Cellulomonas flavigena (strain ATCC 482 / DSM 20109 / BCRC 11376 / JCM 18109 / NBRC 3775 / NCIMB 8073 / NRS 134)</name>
    <dbReference type="NCBI Taxonomy" id="446466"/>
    <lineage>
        <taxon>Bacteria</taxon>
        <taxon>Bacillati</taxon>
        <taxon>Actinomycetota</taxon>
        <taxon>Actinomycetes</taxon>
        <taxon>Micrococcales</taxon>
        <taxon>Cellulomonadaceae</taxon>
        <taxon>Cellulomonas</taxon>
    </lineage>
</organism>
<reference evidence="6 7" key="1">
    <citation type="journal article" date="2010" name="Stand. Genomic Sci.">
        <title>Complete genome sequence of Cellulomonas flavigena type strain (134).</title>
        <authorList>
            <person name="Abt B."/>
            <person name="Foster B."/>
            <person name="Lapidus A."/>
            <person name="Clum A."/>
            <person name="Sun H."/>
            <person name="Pukall R."/>
            <person name="Lucas S."/>
            <person name="Glavina Del Rio T."/>
            <person name="Nolan M."/>
            <person name="Tice H."/>
            <person name="Cheng J.F."/>
            <person name="Pitluck S."/>
            <person name="Liolios K."/>
            <person name="Ivanova N."/>
            <person name="Mavromatis K."/>
            <person name="Ovchinnikova G."/>
            <person name="Pati A."/>
            <person name="Goodwin L."/>
            <person name="Chen A."/>
            <person name="Palaniappan K."/>
            <person name="Land M."/>
            <person name="Hauser L."/>
            <person name="Chang Y.J."/>
            <person name="Jeffries C.D."/>
            <person name="Rohde M."/>
            <person name="Goker M."/>
            <person name="Woyke T."/>
            <person name="Bristow J."/>
            <person name="Eisen J.A."/>
            <person name="Markowitz V."/>
            <person name="Hugenholtz P."/>
            <person name="Kyrpides N.C."/>
            <person name="Klenk H.P."/>
        </authorList>
    </citation>
    <scope>NUCLEOTIDE SEQUENCE [LARGE SCALE GENOMIC DNA]</scope>
    <source>
        <strain evidence="7">ATCC 482 / DSM 20109 / BCRC 11376 / JCM 18109 / NBRC 3775 / NCIMB 8073 / NRS 134</strain>
    </source>
</reference>
<sequence length="836" mass="92697">MSAPTPPPVVPGMVSVVLVNYRGTDDTLVCARSLAEQDWPAERLEVIVVENHSGDGSAERLRAGLPDARVVEAGANLGFAGGCNLGVAHARGEYVAFLNNDARADTSWVSAAVAALEADREVACVASKVLDWDGKLVDFVDGSLTWYGMGYKREVEKPDSPAYDEPKDVLFGTGAAMFVRTEVFRAVGGFDERFFMFYEDVDLGWRLNMLGHRVRYVPGSLAFHKHHASMKKHGNFRESYLLERNALMSMVKNYDDETLARTLPAALALAVRRSFERGGVDTAQLDLQRSPGGDEVGTLDVPKSTMAGLMAVDGVLEHLPSLLETRRELQTRRRRGDRELFGLFRQAIEPAYGLPGYLATHDLLVDALGIEQHFRSRQRVLVVTGEPLAERMAGPAIRAWEIARALHRDHDVVLASTGGVMRSDAPFRLEHASGGKALRALTDWADVIVFQGFLIEAAPWLIDSAKILVADVYDPMHLEQLEQARDLGEDGRRRAVSDITQVLNTQLQRADYLLCASAKQRDFWLGQLAGQGRVNPLVYDADESLRSLIDVVPFGVEDAPPVQRRHAIRGAVDGIGPDDKVVLWGGGIYNWFDPLTLIRAIDVLRREHPDVRLFFLGLKHPNPGVPDMRIAWETRQLADSLGLTGTHVFFNEGWVPYDERADYLLDADVGVSTHFHHIETEFSFRTRILDYLWASLPIVATAGDTFEPIIRDNGLGRVVPPEDVDALAAALGEMLYDDEAAARARTAVGEFADTMRWARTLRPLVEFVRDARRAPDLAVVRSVTPPQRRRTDRPRPTVRQDLALARDYLRAGGVREVTRRATGRLRRVVGGAPPAE</sequence>
<evidence type="ECO:0000256" key="4">
    <source>
        <dbReference type="ARBA" id="ARBA00022679"/>
    </source>
</evidence>
<keyword evidence="4 6" id="KW-0808">Transferase</keyword>
<keyword evidence="3" id="KW-0328">Glycosyltransferase</keyword>
<evidence type="ECO:0000313" key="7">
    <source>
        <dbReference type="Proteomes" id="UP000000849"/>
    </source>
</evidence>
<gene>
    <name evidence="6" type="ordered locus">Cfla_2365</name>
</gene>
<name>D5UHD4_CELFN</name>
<dbReference type="EMBL" id="CP001964">
    <property type="protein sequence ID" value="ADG75255.1"/>
    <property type="molecule type" value="Genomic_DNA"/>
</dbReference>
<dbReference type="Gene3D" id="3.40.50.2000">
    <property type="entry name" value="Glycogen Phosphorylase B"/>
    <property type="match status" value="1"/>
</dbReference>
<proteinExistence type="inferred from homology"/>
<dbReference type="KEGG" id="cfl:Cfla_2365"/>
<evidence type="ECO:0000256" key="1">
    <source>
        <dbReference type="ARBA" id="ARBA00004776"/>
    </source>
</evidence>
<dbReference type="Proteomes" id="UP000000849">
    <property type="component" value="Chromosome"/>
</dbReference>
<accession>D5UHD4</accession>
<dbReference type="InterPro" id="IPR001173">
    <property type="entry name" value="Glyco_trans_2-like"/>
</dbReference>
<dbReference type="PANTHER" id="PTHR43179">
    <property type="entry name" value="RHAMNOSYLTRANSFERASE WBBL"/>
    <property type="match status" value="1"/>
</dbReference>
<dbReference type="GO" id="GO:0016757">
    <property type="term" value="F:glycosyltransferase activity"/>
    <property type="evidence" value="ECO:0007669"/>
    <property type="project" value="UniProtKB-KW"/>
</dbReference>
<dbReference type="CAZy" id="GT2">
    <property type="family name" value="Glycosyltransferase Family 2"/>
</dbReference>
<feature type="domain" description="Glycosyltransferase 2-like" evidence="5">
    <location>
        <begin position="15"/>
        <end position="136"/>
    </location>
</feature>
<dbReference type="Pfam" id="PF13692">
    <property type="entry name" value="Glyco_trans_1_4"/>
    <property type="match status" value="1"/>
</dbReference>
<dbReference type="SUPFAM" id="SSF53756">
    <property type="entry name" value="UDP-Glycosyltransferase/glycogen phosphorylase"/>
    <property type="match status" value="1"/>
</dbReference>